<dbReference type="PANTHER" id="PTHR11176:SF46">
    <property type="entry name" value="RRM DOMAIN-CONTAINING PROTEIN"/>
    <property type="match status" value="1"/>
</dbReference>
<dbReference type="Pfam" id="PF00076">
    <property type="entry name" value="RRM_1"/>
    <property type="match status" value="1"/>
</dbReference>
<dbReference type="Proteomes" id="UP001279734">
    <property type="component" value="Unassembled WGS sequence"/>
</dbReference>
<name>A0AAD3XN14_NEPGR</name>
<evidence type="ECO:0000313" key="4">
    <source>
        <dbReference type="EMBL" id="GMH10499.1"/>
    </source>
</evidence>
<dbReference type="SUPFAM" id="SSF54928">
    <property type="entry name" value="RNA-binding domain, RBD"/>
    <property type="match status" value="1"/>
</dbReference>
<feature type="domain" description="RRM" evidence="3">
    <location>
        <begin position="14"/>
        <end position="91"/>
    </location>
</feature>
<keyword evidence="1 2" id="KW-0694">RNA-binding</keyword>
<reference evidence="4" key="1">
    <citation type="submission" date="2023-05" db="EMBL/GenBank/DDBJ databases">
        <title>Nepenthes gracilis genome sequencing.</title>
        <authorList>
            <person name="Fukushima K."/>
        </authorList>
    </citation>
    <scope>NUCLEOTIDE SEQUENCE</scope>
    <source>
        <strain evidence="4">SING2019-196</strain>
    </source>
</reference>
<protein>
    <recommendedName>
        <fullName evidence="3">RRM domain-containing protein</fullName>
    </recommendedName>
</protein>
<dbReference type="PANTHER" id="PTHR11176">
    <property type="entry name" value="BOULE-RELATED"/>
    <property type="match status" value="1"/>
</dbReference>
<gene>
    <name evidence="4" type="ORF">Nepgr_012340</name>
</gene>
<organism evidence="4 5">
    <name type="scientific">Nepenthes gracilis</name>
    <name type="common">Slender pitcher plant</name>
    <dbReference type="NCBI Taxonomy" id="150966"/>
    <lineage>
        <taxon>Eukaryota</taxon>
        <taxon>Viridiplantae</taxon>
        <taxon>Streptophyta</taxon>
        <taxon>Embryophyta</taxon>
        <taxon>Tracheophyta</taxon>
        <taxon>Spermatophyta</taxon>
        <taxon>Magnoliopsida</taxon>
        <taxon>eudicotyledons</taxon>
        <taxon>Gunneridae</taxon>
        <taxon>Pentapetalae</taxon>
        <taxon>Caryophyllales</taxon>
        <taxon>Nepenthaceae</taxon>
        <taxon>Nepenthes</taxon>
    </lineage>
</organism>
<accession>A0AAD3XN14</accession>
<evidence type="ECO:0000256" key="2">
    <source>
        <dbReference type="PROSITE-ProRule" id="PRU00176"/>
    </source>
</evidence>
<dbReference type="PROSITE" id="PS50102">
    <property type="entry name" value="RRM"/>
    <property type="match status" value="1"/>
</dbReference>
<proteinExistence type="predicted"/>
<dbReference type="AlphaFoldDB" id="A0AAD3XN14"/>
<dbReference type="EMBL" id="BSYO01000010">
    <property type="protein sequence ID" value="GMH10499.1"/>
    <property type="molecule type" value="Genomic_DNA"/>
</dbReference>
<evidence type="ECO:0000313" key="5">
    <source>
        <dbReference type="Proteomes" id="UP001279734"/>
    </source>
</evidence>
<dbReference type="InterPro" id="IPR000504">
    <property type="entry name" value="RRM_dom"/>
</dbReference>
<keyword evidence="5" id="KW-1185">Reference proteome</keyword>
<evidence type="ECO:0000259" key="3">
    <source>
        <dbReference type="PROSITE" id="PS50102"/>
    </source>
</evidence>
<sequence length="245" mass="26780">MTTVEGQFGDLTLRKVFVGGLAWETPMEAVRDHFAKYGEILEAVIIVDRATGRSKGYGFVTFVKPEAAKKACENPTPLINGRRANCNLAALGARRPRTSSTTPPPQLWYYPAGAPPPPPFHYTHHQTLSFFGYPIGQYARTDVGGLMPIHPLYHYHHQSQAVGFPPISADPPLIFKPASLTVGLTTGDPPPLSWMQDPSSIPRDRLFASLILLPSASPHHHCIRSDISFVTDCFSSSLVPAPSLL</sequence>
<dbReference type="SMART" id="SM00360">
    <property type="entry name" value="RRM"/>
    <property type="match status" value="1"/>
</dbReference>
<dbReference type="InterPro" id="IPR012677">
    <property type="entry name" value="Nucleotide-bd_a/b_plait_sf"/>
</dbReference>
<dbReference type="GO" id="GO:0003723">
    <property type="term" value="F:RNA binding"/>
    <property type="evidence" value="ECO:0007669"/>
    <property type="project" value="UniProtKB-UniRule"/>
</dbReference>
<dbReference type="InterPro" id="IPR035979">
    <property type="entry name" value="RBD_domain_sf"/>
</dbReference>
<dbReference type="Gene3D" id="3.30.70.330">
    <property type="match status" value="1"/>
</dbReference>
<evidence type="ECO:0000256" key="1">
    <source>
        <dbReference type="ARBA" id="ARBA00022884"/>
    </source>
</evidence>
<comment type="caution">
    <text evidence="4">The sequence shown here is derived from an EMBL/GenBank/DDBJ whole genome shotgun (WGS) entry which is preliminary data.</text>
</comment>